<accession>Q0RKY3</accession>
<sequence length="120" mass="12742">MLSPVRLRPTERGAQRRQVLDGLRSRSSSVASPAKPGAAPLPGHAQHAQHARKFLLPDREGTGRPCGCRGAGDDGPAEVDGLAEVSDAPAEAAHEFPRPRSSPGRPTRRGSRLVSRRGSR</sequence>
<dbReference type="Proteomes" id="UP000000657">
    <property type="component" value="Chromosome"/>
</dbReference>
<dbReference type="HOGENOM" id="CLU_2046220_0_0_11"/>
<gene>
    <name evidence="2" type="ordered locus">FRAAL3178</name>
</gene>
<dbReference type="STRING" id="326424.FRAAL3178"/>
<feature type="region of interest" description="Disordered" evidence="1">
    <location>
        <begin position="1"/>
        <end position="120"/>
    </location>
</feature>
<evidence type="ECO:0000313" key="3">
    <source>
        <dbReference type="Proteomes" id="UP000000657"/>
    </source>
</evidence>
<dbReference type="EMBL" id="CT573213">
    <property type="protein sequence ID" value="CAJ61822.1"/>
    <property type="molecule type" value="Genomic_DNA"/>
</dbReference>
<name>Q0RKY3_FRAAA</name>
<dbReference type="AlphaFoldDB" id="Q0RKY3"/>
<organism evidence="2 3">
    <name type="scientific">Frankia alni (strain DSM 45986 / CECT 9034 / ACN14a)</name>
    <dbReference type="NCBI Taxonomy" id="326424"/>
    <lineage>
        <taxon>Bacteria</taxon>
        <taxon>Bacillati</taxon>
        <taxon>Actinomycetota</taxon>
        <taxon>Actinomycetes</taxon>
        <taxon>Frankiales</taxon>
        <taxon>Frankiaceae</taxon>
        <taxon>Frankia</taxon>
    </lineage>
</organism>
<protein>
    <submittedName>
        <fullName evidence="2">Uncharacterized protein</fullName>
    </submittedName>
</protein>
<keyword evidence="3" id="KW-1185">Reference proteome</keyword>
<feature type="compositionally biased region" description="Basic residues" evidence="1">
    <location>
        <begin position="106"/>
        <end position="120"/>
    </location>
</feature>
<dbReference type="KEGG" id="fal:FRAAL3178"/>
<evidence type="ECO:0000256" key="1">
    <source>
        <dbReference type="SAM" id="MobiDB-lite"/>
    </source>
</evidence>
<evidence type="ECO:0000313" key="2">
    <source>
        <dbReference type="EMBL" id="CAJ61822.1"/>
    </source>
</evidence>
<proteinExistence type="predicted"/>
<reference evidence="2 3" key="1">
    <citation type="journal article" date="2007" name="Genome Res.">
        <title>Genome characteristics of facultatively symbiotic Frankia sp. strains reflect host range and host plant biogeography.</title>
        <authorList>
            <person name="Normand P."/>
            <person name="Lapierre P."/>
            <person name="Tisa L.S."/>
            <person name="Gogarten J.P."/>
            <person name="Alloisio N."/>
            <person name="Bagnarol E."/>
            <person name="Bassi C.A."/>
            <person name="Berry A.M."/>
            <person name="Bickhart D.M."/>
            <person name="Choisne N."/>
            <person name="Couloux A."/>
            <person name="Cournoyer B."/>
            <person name="Cruveiller S."/>
            <person name="Daubin V."/>
            <person name="Demange N."/>
            <person name="Francino M.P."/>
            <person name="Goltsman E."/>
            <person name="Huang Y."/>
            <person name="Kopp O.R."/>
            <person name="Labarre L."/>
            <person name="Lapidus A."/>
            <person name="Lavire C."/>
            <person name="Marechal J."/>
            <person name="Martinez M."/>
            <person name="Mastronunzio J.E."/>
            <person name="Mullin B.C."/>
            <person name="Niemann J."/>
            <person name="Pujic P."/>
            <person name="Rawnsley T."/>
            <person name="Rouy Z."/>
            <person name="Schenowitz C."/>
            <person name="Sellstedt A."/>
            <person name="Tavares F."/>
            <person name="Tomkins J.P."/>
            <person name="Vallenet D."/>
            <person name="Valverde C."/>
            <person name="Wall L.G."/>
            <person name="Wang Y."/>
            <person name="Medigue C."/>
            <person name="Benson D.R."/>
        </authorList>
    </citation>
    <scope>NUCLEOTIDE SEQUENCE [LARGE SCALE GENOMIC DNA]</scope>
    <source>
        <strain evidence="3">DSM 45986 / CECT 9034 / ACN14a</strain>
    </source>
</reference>